<evidence type="ECO:0000256" key="1">
    <source>
        <dbReference type="SAM" id="Phobius"/>
    </source>
</evidence>
<keyword evidence="3" id="KW-1185">Reference proteome</keyword>
<accession>A0A133KFK3</accession>
<proteinExistence type="predicted"/>
<dbReference type="RefSeq" id="WP_060929274.1">
    <property type="nucleotide sequence ID" value="NZ_KQ955270.1"/>
</dbReference>
<keyword evidence="1" id="KW-0472">Membrane</keyword>
<dbReference type="OrthoDB" id="9816138at2"/>
<organism evidence="2 3">
    <name type="scientific">Anaerococcus tetradius</name>
    <dbReference type="NCBI Taxonomy" id="33036"/>
    <lineage>
        <taxon>Bacteria</taxon>
        <taxon>Bacillati</taxon>
        <taxon>Bacillota</taxon>
        <taxon>Tissierellia</taxon>
        <taxon>Tissierellales</taxon>
        <taxon>Peptoniphilaceae</taxon>
        <taxon>Anaerococcus</taxon>
    </lineage>
</organism>
<sequence>MIKFIKYDLKTNKTYITTIFAIQILIMLGIFLLTRLTSLNIFLANRQITDILFISSIIFFVGINFIFAINYLYKDYFTKRSLLSFSLPISTRTIVLSKILGLSIFYLLTGFFFSVSLDLLGYDIGADFIYYLVFGLSLYNLLALVLNLNMARTRFTGKVSWLGMLISLALLIIPAIGLTHFKALILIDGALVSHSGMDLAFIFPFAIGDEGLYKIITPLVYYLLADLVLYLVNVKYIETKLDLS</sequence>
<evidence type="ECO:0000313" key="2">
    <source>
        <dbReference type="EMBL" id="KWZ78328.1"/>
    </source>
</evidence>
<keyword evidence="1" id="KW-1133">Transmembrane helix</keyword>
<feature type="transmembrane region" description="Helical" evidence="1">
    <location>
        <begin position="51"/>
        <end position="73"/>
    </location>
</feature>
<dbReference type="EMBL" id="LRPM01000028">
    <property type="protein sequence ID" value="KWZ78328.1"/>
    <property type="molecule type" value="Genomic_DNA"/>
</dbReference>
<reference evidence="3" key="1">
    <citation type="submission" date="2016-01" db="EMBL/GenBank/DDBJ databases">
        <authorList>
            <person name="Mitreva M."/>
            <person name="Pepin K.H."/>
            <person name="Mihindukulasuriya K.A."/>
            <person name="Fulton R."/>
            <person name="Fronick C."/>
            <person name="O'Laughlin M."/>
            <person name="Miner T."/>
            <person name="Herter B."/>
            <person name="Rosa B.A."/>
            <person name="Cordes M."/>
            <person name="Tomlinson C."/>
            <person name="Wollam A."/>
            <person name="Palsikar V.B."/>
            <person name="Mardis E.R."/>
            <person name="Wilson R.K."/>
        </authorList>
    </citation>
    <scope>NUCLEOTIDE SEQUENCE [LARGE SCALE GENOMIC DNA]</scope>
    <source>
        <strain evidence="3">MJR8151</strain>
    </source>
</reference>
<name>A0A133KFK3_9FIRM</name>
<feature type="transmembrane region" description="Helical" evidence="1">
    <location>
        <begin position="128"/>
        <end position="147"/>
    </location>
</feature>
<dbReference type="AlphaFoldDB" id="A0A133KFK3"/>
<gene>
    <name evidence="2" type="ORF">HMPREF3200_00815</name>
</gene>
<feature type="transmembrane region" description="Helical" evidence="1">
    <location>
        <begin position="159"/>
        <end position="177"/>
    </location>
</feature>
<feature type="transmembrane region" description="Helical" evidence="1">
    <location>
        <begin position="12"/>
        <end position="31"/>
    </location>
</feature>
<evidence type="ECO:0000313" key="3">
    <source>
        <dbReference type="Proteomes" id="UP000070383"/>
    </source>
</evidence>
<keyword evidence="1" id="KW-0812">Transmembrane</keyword>
<dbReference type="Proteomes" id="UP000070383">
    <property type="component" value="Unassembled WGS sequence"/>
</dbReference>
<dbReference type="PATRIC" id="fig|33036.3.peg.809"/>
<feature type="transmembrane region" description="Helical" evidence="1">
    <location>
        <begin position="94"/>
        <end position="116"/>
    </location>
</feature>
<protein>
    <submittedName>
        <fullName evidence="2">Uncharacterized protein</fullName>
    </submittedName>
</protein>
<comment type="caution">
    <text evidence="2">The sequence shown here is derived from an EMBL/GenBank/DDBJ whole genome shotgun (WGS) entry which is preliminary data.</text>
</comment>
<feature type="transmembrane region" description="Helical" evidence="1">
    <location>
        <begin position="219"/>
        <end position="237"/>
    </location>
</feature>
<dbReference type="STRING" id="33036.HMPREF3200_00815"/>